<feature type="domain" description="Rieske" evidence="5">
    <location>
        <begin position="5"/>
        <end position="116"/>
    </location>
</feature>
<gene>
    <name evidence="6" type="ORF">R4Z09_13305</name>
</gene>
<dbReference type="RefSeq" id="WP_338452742.1">
    <property type="nucleotide sequence ID" value="NZ_CP137640.1"/>
</dbReference>
<dbReference type="PANTHER" id="PTHR21496">
    <property type="entry name" value="FERREDOXIN-RELATED"/>
    <property type="match status" value="1"/>
</dbReference>
<dbReference type="CDD" id="cd03467">
    <property type="entry name" value="Rieske"/>
    <property type="match status" value="1"/>
</dbReference>
<evidence type="ECO:0000313" key="6">
    <source>
        <dbReference type="EMBL" id="WVX83870.1"/>
    </source>
</evidence>
<keyword evidence="3" id="KW-0408">Iron</keyword>
<protein>
    <submittedName>
        <fullName evidence="6">Rieske (2Fe-2S) protein</fullName>
    </submittedName>
</protein>
<dbReference type="InterPro" id="IPR036922">
    <property type="entry name" value="Rieske_2Fe-2S_sf"/>
</dbReference>
<name>A0ABZ2CPN4_9BACI</name>
<dbReference type="Gene3D" id="2.102.10.10">
    <property type="entry name" value="Rieske [2Fe-2S] iron-sulphur domain"/>
    <property type="match status" value="1"/>
</dbReference>
<evidence type="ECO:0000256" key="4">
    <source>
        <dbReference type="ARBA" id="ARBA00023014"/>
    </source>
</evidence>
<keyword evidence="2" id="KW-0479">Metal-binding</keyword>
<dbReference type="PANTHER" id="PTHR21496:SF23">
    <property type="entry name" value="3-PHENYLPROPIONATE_CINNAMIC ACID DIOXYGENASE FERREDOXIN SUBUNIT"/>
    <property type="match status" value="1"/>
</dbReference>
<dbReference type="InterPro" id="IPR017941">
    <property type="entry name" value="Rieske_2Fe-2S"/>
</dbReference>
<evidence type="ECO:0000259" key="5">
    <source>
        <dbReference type="PROSITE" id="PS51296"/>
    </source>
</evidence>
<evidence type="ECO:0000313" key="7">
    <source>
        <dbReference type="Proteomes" id="UP001357223"/>
    </source>
</evidence>
<keyword evidence="7" id="KW-1185">Reference proteome</keyword>
<dbReference type="SUPFAM" id="SSF50022">
    <property type="entry name" value="ISP domain"/>
    <property type="match status" value="1"/>
</dbReference>
<evidence type="ECO:0000256" key="1">
    <source>
        <dbReference type="ARBA" id="ARBA00022714"/>
    </source>
</evidence>
<reference evidence="6 7" key="1">
    <citation type="submission" date="2023-10" db="EMBL/GenBank/DDBJ databases">
        <title>Niallia locisalis sp.nov. isolated from a salt pond sample.</title>
        <authorList>
            <person name="Li X.-J."/>
            <person name="Dong L."/>
        </authorList>
    </citation>
    <scope>NUCLEOTIDE SEQUENCE [LARGE SCALE GENOMIC DNA]</scope>
    <source>
        <strain evidence="6 7">DSM 29761</strain>
    </source>
</reference>
<evidence type="ECO:0000256" key="3">
    <source>
        <dbReference type="ARBA" id="ARBA00023004"/>
    </source>
</evidence>
<dbReference type="PROSITE" id="PS51296">
    <property type="entry name" value="RIESKE"/>
    <property type="match status" value="1"/>
</dbReference>
<proteinExistence type="predicted"/>
<accession>A0ABZ2CPN4</accession>
<keyword evidence="1" id="KW-0001">2Fe-2S</keyword>
<dbReference type="Pfam" id="PF00355">
    <property type="entry name" value="Rieske"/>
    <property type="match status" value="1"/>
</dbReference>
<evidence type="ECO:0000256" key="2">
    <source>
        <dbReference type="ARBA" id="ARBA00022723"/>
    </source>
</evidence>
<organism evidence="6 7">
    <name type="scientific">Niallia oryzisoli</name>
    <dbReference type="NCBI Taxonomy" id="1737571"/>
    <lineage>
        <taxon>Bacteria</taxon>
        <taxon>Bacillati</taxon>
        <taxon>Bacillota</taxon>
        <taxon>Bacilli</taxon>
        <taxon>Bacillales</taxon>
        <taxon>Bacillaceae</taxon>
        <taxon>Niallia</taxon>
    </lineage>
</organism>
<dbReference type="Proteomes" id="UP001357223">
    <property type="component" value="Chromosome"/>
</dbReference>
<dbReference type="EMBL" id="CP137640">
    <property type="protein sequence ID" value="WVX83870.1"/>
    <property type="molecule type" value="Genomic_DNA"/>
</dbReference>
<keyword evidence="4" id="KW-0411">Iron-sulfur</keyword>
<sequence length="118" mass="13767">MMERNVLCKKDELSTGEFKIFQVQRMSIVLVRKKDKYHAIRNWCPHQGAELGKGVLRGAVRPSNRSEYDYDKPAGFLYCPWHHWSFDVENGCSMHDPEKTKVKTYDVKIEGDDVVLYA</sequence>